<sequence>MLKEVEGERTASSVFHLLKGKKSAQTIQDAHLYKLAKWFQTAPFLKMDTFDQLIQQLLQTGCLEGERQRLFVTEKGRNAMAGVFQKTGCFPFLSGWKLAGTAPIFFSRLQLIVQVVSHLAYSDRTYYPITRDEQVQSWVKHFIKESPFEKKALADQLNRELSHVFEQQPEQPDCLLLRFSGHGQTGRTAWQTAEMLNMETTEYWFRFLHSLHAIVQTATEDDGQLPLLKQLLKGITVSVPLTESARKTASYLHKGMTIEQIAEARRLKQATIEDHVVELALNDPQFSIRPFVDEQKEAAVLQAGGTSTARQLKPLKDQLPDHSYFQIRLVLAKESRGLK</sequence>
<dbReference type="Pfam" id="PF14493">
    <property type="entry name" value="HTH_40"/>
    <property type="match status" value="1"/>
</dbReference>
<proteinExistence type="predicted"/>
<gene>
    <name evidence="2" type="ORF">BA724_09300</name>
</gene>
<name>A0A1E7DPR3_9BACI</name>
<dbReference type="Proteomes" id="UP000095658">
    <property type="component" value="Unassembled WGS sequence"/>
</dbReference>
<evidence type="ECO:0000313" key="2">
    <source>
        <dbReference type="EMBL" id="OES44668.1"/>
    </source>
</evidence>
<evidence type="ECO:0000259" key="1">
    <source>
        <dbReference type="Pfam" id="PF14493"/>
    </source>
</evidence>
<accession>A0A1E7DPR3</accession>
<dbReference type="PIRSF" id="PIRSF021350">
    <property type="entry name" value="UCP021350"/>
    <property type="match status" value="1"/>
</dbReference>
<keyword evidence="3" id="KW-1185">Reference proteome</keyword>
<comment type="caution">
    <text evidence="2">The sequence shown here is derived from an EMBL/GenBank/DDBJ whole genome shotgun (WGS) entry which is preliminary data.</text>
</comment>
<dbReference type="InterPro" id="IPR008308">
    <property type="entry name" value="YpbB-like"/>
</dbReference>
<dbReference type="EMBL" id="MAMP01000022">
    <property type="protein sequence ID" value="OES44668.1"/>
    <property type="molecule type" value="Genomic_DNA"/>
</dbReference>
<dbReference type="STRING" id="1714016.BA724_09300"/>
<feature type="domain" description="Helicase Helix-turn-helix" evidence="1">
    <location>
        <begin position="244"/>
        <end position="331"/>
    </location>
</feature>
<organism evidence="2 3">
    <name type="scientific">Domibacillus iocasae</name>
    <dbReference type="NCBI Taxonomy" id="1714016"/>
    <lineage>
        <taxon>Bacteria</taxon>
        <taxon>Bacillati</taxon>
        <taxon>Bacillota</taxon>
        <taxon>Bacilli</taxon>
        <taxon>Bacillales</taxon>
        <taxon>Bacillaceae</taxon>
        <taxon>Domibacillus</taxon>
    </lineage>
</organism>
<evidence type="ECO:0000313" key="3">
    <source>
        <dbReference type="Proteomes" id="UP000095658"/>
    </source>
</evidence>
<protein>
    <recommendedName>
        <fullName evidence="1">Helicase Helix-turn-helix domain-containing protein</fullName>
    </recommendedName>
</protein>
<dbReference type="InterPro" id="IPR029491">
    <property type="entry name" value="Helicase_HTH"/>
</dbReference>
<reference evidence="2 3" key="1">
    <citation type="submission" date="2016-06" db="EMBL/GenBank/DDBJ databases">
        <title>Domibacillus iocasae genome sequencing.</title>
        <authorList>
            <person name="Verma A."/>
            <person name="Pal Y."/>
            <person name="Ojha A.K."/>
            <person name="Krishnamurthi S."/>
        </authorList>
    </citation>
    <scope>NUCLEOTIDE SEQUENCE [LARGE SCALE GENOMIC DNA]</scope>
    <source>
        <strain evidence="2 3">DSM 29979</strain>
    </source>
</reference>
<dbReference type="AlphaFoldDB" id="A0A1E7DPR3"/>